<dbReference type="Proteomes" id="UP000184383">
    <property type="component" value="Unassembled WGS sequence"/>
</dbReference>
<dbReference type="VEuPathDB" id="FungiDB:ASPWEDRAFT_188294"/>
<evidence type="ECO:0000313" key="2">
    <source>
        <dbReference type="Proteomes" id="UP000184383"/>
    </source>
</evidence>
<sequence length="257" mass="28719">MESDEIECFTRRFNAMEVTFPDTAETWVLTKKLSDTACQYTQSDFELLGGPSGAYGTFECHRAGNPSDTAIMKIFMQVPHGGSGGQTQSEMAGQASEKLDYYARSALEGYKQLKQAGCTSTPRLMGYKIDRQGRDELVPGGYMVYMLLGKVPGVQLDTVYWSMSPEVREKIRGLFRVALEDCLNCGVHIVDTNMANLVWDGDNDKICITGIRNSEPAGPHNVWRDLEWILWGLVVPPRGYIYSKETRVHPGTPGWKV</sequence>
<name>A0A1L9R4P5_ASPWE</name>
<dbReference type="RefSeq" id="XP_040683566.1">
    <property type="nucleotide sequence ID" value="XM_040832217.1"/>
</dbReference>
<gene>
    <name evidence="1" type="ORF">ASPWEDRAFT_188294</name>
</gene>
<dbReference type="GeneID" id="63748065"/>
<evidence type="ECO:0000313" key="1">
    <source>
        <dbReference type="EMBL" id="OJJ29889.1"/>
    </source>
</evidence>
<keyword evidence="2" id="KW-1185">Reference proteome</keyword>
<organism evidence="1 2">
    <name type="scientific">Aspergillus wentii DTO 134E9</name>
    <dbReference type="NCBI Taxonomy" id="1073089"/>
    <lineage>
        <taxon>Eukaryota</taxon>
        <taxon>Fungi</taxon>
        <taxon>Dikarya</taxon>
        <taxon>Ascomycota</taxon>
        <taxon>Pezizomycotina</taxon>
        <taxon>Eurotiomycetes</taxon>
        <taxon>Eurotiomycetidae</taxon>
        <taxon>Eurotiales</taxon>
        <taxon>Aspergillaceae</taxon>
        <taxon>Aspergillus</taxon>
        <taxon>Aspergillus subgen. Cremei</taxon>
    </lineage>
</organism>
<reference evidence="2" key="1">
    <citation type="journal article" date="2017" name="Genome Biol.">
        <title>Comparative genomics reveals high biological diversity and specific adaptations in the industrially and medically important fungal genus Aspergillus.</title>
        <authorList>
            <person name="de Vries R.P."/>
            <person name="Riley R."/>
            <person name="Wiebenga A."/>
            <person name="Aguilar-Osorio G."/>
            <person name="Amillis S."/>
            <person name="Uchima C.A."/>
            <person name="Anderluh G."/>
            <person name="Asadollahi M."/>
            <person name="Askin M."/>
            <person name="Barry K."/>
            <person name="Battaglia E."/>
            <person name="Bayram O."/>
            <person name="Benocci T."/>
            <person name="Braus-Stromeyer S.A."/>
            <person name="Caldana C."/>
            <person name="Canovas D."/>
            <person name="Cerqueira G.C."/>
            <person name="Chen F."/>
            <person name="Chen W."/>
            <person name="Choi C."/>
            <person name="Clum A."/>
            <person name="Dos Santos R.A."/>
            <person name="Damasio A.R."/>
            <person name="Diallinas G."/>
            <person name="Emri T."/>
            <person name="Fekete E."/>
            <person name="Flipphi M."/>
            <person name="Freyberg S."/>
            <person name="Gallo A."/>
            <person name="Gournas C."/>
            <person name="Habgood R."/>
            <person name="Hainaut M."/>
            <person name="Harispe M.L."/>
            <person name="Henrissat B."/>
            <person name="Hilden K.S."/>
            <person name="Hope R."/>
            <person name="Hossain A."/>
            <person name="Karabika E."/>
            <person name="Karaffa L."/>
            <person name="Karanyi Z."/>
            <person name="Krasevec N."/>
            <person name="Kuo A."/>
            <person name="Kusch H."/>
            <person name="LaButti K."/>
            <person name="Lagendijk E.L."/>
            <person name="Lapidus A."/>
            <person name="Levasseur A."/>
            <person name="Lindquist E."/>
            <person name="Lipzen A."/>
            <person name="Logrieco A.F."/>
            <person name="MacCabe A."/>
            <person name="Maekelae M.R."/>
            <person name="Malavazi I."/>
            <person name="Melin P."/>
            <person name="Meyer V."/>
            <person name="Mielnichuk N."/>
            <person name="Miskei M."/>
            <person name="Molnar A.P."/>
            <person name="Mule G."/>
            <person name="Ngan C.Y."/>
            <person name="Orejas M."/>
            <person name="Orosz E."/>
            <person name="Ouedraogo J.P."/>
            <person name="Overkamp K.M."/>
            <person name="Park H.-S."/>
            <person name="Perrone G."/>
            <person name="Piumi F."/>
            <person name="Punt P.J."/>
            <person name="Ram A.F."/>
            <person name="Ramon A."/>
            <person name="Rauscher S."/>
            <person name="Record E."/>
            <person name="Riano-Pachon D.M."/>
            <person name="Robert V."/>
            <person name="Roehrig J."/>
            <person name="Ruller R."/>
            <person name="Salamov A."/>
            <person name="Salih N.S."/>
            <person name="Samson R.A."/>
            <person name="Sandor E."/>
            <person name="Sanguinetti M."/>
            <person name="Schuetze T."/>
            <person name="Sepcic K."/>
            <person name="Shelest E."/>
            <person name="Sherlock G."/>
            <person name="Sophianopoulou V."/>
            <person name="Squina F.M."/>
            <person name="Sun H."/>
            <person name="Susca A."/>
            <person name="Todd R.B."/>
            <person name="Tsang A."/>
            <person name="Unkles S.E."/>
            <person name="van de Wiele N."/>
            <person name="van Rossen-Uffink D."/>
            <person name="Oliveira J.V."/>
            <person name="Vesth T.C."/>
            <person name="Visser J."/>
            <person name="Yu J.-H."/>
            <person name="Zhou M."/>
            <person name="Andersen M.R."/>
            <person name="Archer D.B."/>
            <person name="Baker S.E."/>
            <person name="Benoit I."/>
            <person name="Brakhage A.A."/>
            <person name="Braus G.H."/>
            <person name="Fischer R."/>
            <person name="Frisvad J.C."/>
            <person name="Goldman G.H."/>
            <person name="Houbraken J."/>
            <person name="Oakley B."/>
            <person name="Pocsi I."/>
            <person name="Scazzocchio C."/>
            <person name="Seiboth B."/>
            <person name="vanKuyk P.A."/>
            <person name="Wortman J."/>
            <person name="Dyer P.S."/>
            <person name="Grigoriev I.V."/>
        </authorList>
    </citation>
    <scope>NUCLEOTIDE SEQUENCE [LARGE SCALE GENOMIC DNA]</scope>
    <source>
        <strain evidence="2">DTO 134E9</strain>
    </source>
</reference>
<accession>A0A1L9R4P5</accession>
<evidence type="ECO:0008006" key="3">
    <source>
        <dbReference type="Google" id="ProtNLM"/>
    </source>
</evidence>
<proteinExistence type="predicted"/>
<dbReference type="OrthoDB" id="5401170at2759"/>
<dbReference type="AlphaFoldDB" id="A0A1L9R4P5"/>
<protein>
    <recommendedName>
        <fullName evidence="3">Protein kinase domain-containing protein</fullName>
    </recommendedName>
</protein>
<dbReference type="EMBL" id="KV878218">
    <property type="protein sequence ID" value="OJJ29889.1"/>
    <property type="molecule type" value="Genomic_DNA"/>
</dbReference>